<keyword evidence="3" id="KW-0808">Transferase</keyword>
<dbReference type="InterPro" id="IPR051554">
    <property type="entry name" value="Acetyltransferase_Eis"/>
</dbReference>
<dbReference type="SUPFAM" id="SSF55718">
    <property type="entry name" value="SCP-like"/>
    <property type="match status" value="1"/>
</dbReference>
<dbReference type="Pfam" id="PF13530">
    <property type="entry name" value="SCP2_2"/>
    <property type="match status" value="1"/>
</dbReference>
<dbReference type="PANTHER" id="PTHR37817:SF1">
    <property type="entry name" value="N-ACETYLTRANSFERASE EIS"/>
    <property type="match status" value="1"/>
</dbReference>
<dbReference type="OrthoDB" id="9768284at2"/>
<accession>A0A2K9HH76</accession>
<dbReference type="Gene3D" id="3.40.630.30">
    <property type="match status" value="2"/>
</dbReference>
<dbReference type="PANTHER" id="PTHR37817">
    <property type="entry name" value="N-ACETYLTRANSFERASE EIS"/>
    <property type="match status" value="1"/>
</dbReference>
<dbReference type="InterPro" id="IPR025559">
    <property type="entry name" value="Eis_dom"/>
</dbReference>
<dbReference type="Pfam" id="PF13527">
    <property type="entry name" value="Acetyltransf_9"/>
    <property type="match status" value="1"/>
</dbReference>
<evidence type="ECO:0000313" key="4">
    <source>
        <dbReference type="Proteomes" id="UP000234653"/>
    </source>
</evidence>
<dbReference type="InterPro" id="IPR036527">
    <property type="entry name" value="SCP2_sterol-bd_dom_sf"/>
</dbReference>
<dbReference type="EMBL" id="CP018867">
    <property type="protein sequence ID" value="AUI71047.1"/>
    <property type="molecule type" value="Genomic_DNA"/>
</dbReference>
<keyword evidence="4" id="KW-1185">Reference proteome</keyword>
<evidence type="ECO:0000259" key="1">
    <source>
        <dbReference type="Pfam" id="PF13530"/>
    </source>
</evidence>
<evidence type="ECO:0000313" key="3">
    <source>
        <dbReference type="EMBL" id="AUI71047.1"/>
    </source>
</evidence>
<dbReference type="InterPro" id="IPR016181">
    <property type="entry name" value="Acyl_CoA_acyltransferase"/>
</dbReference>
<protein>
    <submittedName>
        <fullName evidence="3">GNAT family N-acetyltransferase</fullName>
    </submittedName>
</protein>
<name>A0A2K9HH76_9LACO</name>
<dbReference type="Proteomes" id="UP000234653">
    <property type="component" value="Chromosome"/>
</dbReference>
<organism evidence="3 4">
    <name type="scientific">Companilactobacillus alimentarius DSM 20249</name>
    <dbReference type="NCBI Taxonomy" id="1423720"/>
    <lineage>
        <taxon>Bacteria</taxon>
        <taxon>Bacillati</taxon>
        <taxon>Bacillota</taxon>
        <taxon>Bacilli</taxon>
        <taxon>Lactobacillales</taxon>
        <taxon>Lactobacillaceae</taxon>
        <taxon>Companilactobacillus</taxon>
    </lineage>
</organism>
<dbReference type="Pfam" id="PF17668">
    <property type="entry name" value="Acetyltransf_17"/>
    <property type="match status" value="1"/>
</dbReference>
<sequence length="387" mass="45342">MNKYLLDKNEFNKFYDLYLYSFNREDSPQRKRVFHERYEHSLVYGLMNGKKLGSGLFSIPFEVNFHGTDYKMNGIGDVMSAPEFGGRGGASKLLNQALSDMYNNKVTLSYLAPFSFGYYRQFGYEQVFDHTQVTILNDRLPKIKNQDQGYVKRVKISDIPDELKQLYSSQVDLGGVNRSQWWWEHMLDKHSDYLAALAYDNEDNLIGYLIYYHQEETFYIHEWFNLNPTSQNLLAKFVTKHQSIFKKFVYESPNPDFKADLLSDPYSATVQVTPYMMARIVNLEDFLKRYPLQQQDLDKVFFKVNDTLEWNDHTWSVEVKDGKINVENADGEGVDLELSIQTLTKAMFGYHSLNSLAELGQVKGDLNKIESLDKLFWHEKPQLIDYF</sequence>
<feature type="domain" description="Eis-like acetyltransferase" evidence="2">
    <location>
        <begin position="174"/>
        <end position="280"/>
    </location>
</feature>
<dbReference type="GO" id="GO:0034069">
    <property type="term" value="F:aminoglycoside N-acetyltransferase activity"/>
    <property type="evidence" value="ECO:0007669"/>
    <property type="project" value="TreeGrafter"/>
</dbReference>
<dbReference type="STRING" id="1423720.FC67_GL001674"/>
<proteinExistence type="predicted"/>
<dbReference type="SUPFAM" id="SSF55729">
    <property type="entry name" value="Acyl-CoA N-acyltransferases (Nat)"/>
    <property type="match status" value="1"/>
</dbReference>
<reference evidence="3 4" key="1">
    <citation type="submission" date="2016-12" db="EMBL/GenBank/DDBJ databases">
        <title>The whole genome sequencing and assembly of Lactobacillus alimentarius DSM 20249T strain.</title>
        <authorList>
            <person name="Lee Y.-J."/>
            <person name="Yi H."/>
            <person name="Bahn Y.-S."/>
            <person name="Kim J.F."/>
            <person name="Lee D.-W."/>
        </authorList>
    </citation>
    <scope>NUCLEOTIDE SEQUENCE [LARGE SCALE GENOMIC DNA]</scope>
    <source>
        <strain evidence="3 4">DSM 20249</strain>
    </source>
</reference>
<gene>
    <name evidence="3" type="ORF">LA20249_02000</name>
</gene>
<dbReference type="KEGG" id="lali:LA20249_02000"/>
<dbReference type="AlphaFoldDB" id="A0A2K9HH76"/>
<feature type="domain" description="Enhanced intracellular survival protein" evidence="1">
    <location>
        <begin position="284"/>
        <end position="383"/>
    </location>
</feature>
<dbReference type="Gene3D" id="3.30.1050.10">
    <property type="entry name" value="SCP2 sterol-binding domain"/>
    <property type="match status" value="1"/>
</dbReference>
<dbReference type="RefSeq" id="WP_057739359.1">
    <property type="nucleotide sequence ID" value="NZ_AZDQ01000043.1"/>
</dbReference>
<dbReference type="GO" id="GO:0030649">
    <property type="term" value="P:aminoglycoside antibiotic catabolic process"/>
    <property type="evidence" value="ECO:0007669"/>
    <property type="project" value="TreeGrafter"/>
</dbReference>
<evidence type="ECO:0000259" key="2">
    <source>
        <dbReference type="Pfam" id="PF17668"/>
    </source>
</evidence>
<dbReference type="InterPro" id="IPR041380">
    <property type="entry name" value="Acetyltransf_17"/>
</dbReference>